<accession>A0AAV0UTN5</accession>
<dbReference type="PANTHER" id="PTHR13326">
    <property type="entry name" value="TRNA PSEUDOURIDINE SYNTHASE D"/>
    <property type="match status" value="1"/>
</dbReference>
<evidence type="ECO:0000256" key="1">
    <source>
        <dbReference type="ARBA" id="ARBA00007953"/>
    </source>
</evidence>
<name>A0AAV0UTN5_HYABA</name>
<dbReference type="Pfam" id="PF01142">
    <property type="entry name" value="TruD"/>
    <property type="match status" value="1"/>
</dbReference>
<dbReference type="Proteomes" id="UP001162031">
    <property type="component" value="Unassembled WGS sequence"/>
</dbReference>
<gene>
    <name evidence="4" type="ORF">HBR001_LOCUS8106</name>
</gene>
<reference evidence="4" key="1">
    <citation type="submission" date="2022-12" db="EMBL/GenBank/DDBJ databases">
        <authorList>
            <person name="Webb A."/>
        </authorList>
    </citation>
    <scope>NUCLEOTIDE SEQUENCE</scope>
    <source>
        <strain evidence="4">Hp1</strain>
    </source>
</reference>
<dbReference type="InterPro" id="IPR020103">
    <property type="entry name" value="PsdUridine_synth_cat_dom_sf"/>
</dbReference>
<evidence type="ECO:0000313" key="5">
    <source>
        <dbReference type="Proteomes" id="UP001162031"/>
    </source>
</evidence>
<dbReference type="GO" id="GO:0009982">
    <property type="term" value="F:pseudouridine synthase activity"/>
    <property type="evidence" value="ECO:0007669"/>
    <property type="project" value="InterPro"/>
</dbReference>
<evidence type="ECO:0000259" key="3">
    <source>
        <dbReference type="PROSITE" id="PS50984"/>
    </source>
</evidence>
<dbReference type="EMBL" id="CANTFL010001444">
    <property type="protein sequence ID" value="CAI5740296.1"/>
    <property type="molecule type" value="Genomic_DNA"/>
</dbReference>
<organism evidence="4 5">
    <name type="scientific">Hyaloperonospora brassicae</name>
    <name type="common">Brassica downy mildew</name>
    <name type="synonym">Peronospora brassicae</name>
    <dbReference type="NCBI Taxonomy" id="162125"/>
    <lineage>
        <taxon>Eukaryota</taxon>
        <taxon>Sar</taxon>
        <taxon>Stramenopiles</taxon>
        <taxon>Oomycota</taxon>
        <taxon>Peronosporomycetes</taxon>
        <taxon>Peronosporales</taxon>
        <taxon>Peronosporaceae</taxon>
        <taxon>Hyaloperonospora</taxon>
    </lineage>
</organism>
<proteinExistence type="inferred from homology"/>
<dbReference type="InterPro" id="IPR001656">
    <property type="entry name" value="PsdUridine_synth_TruD"/>
</dbReference>
<dbReference type="InterPro" id="IPR042214">
    <property type="entry name" value="TruD_catalytic"/>
</dbReference>
<protein>
    <recommendedName>
        <fullName evidence="3">TRUD domain-containing protein</fullName>
    </recommendedName>
</protein>
<dbReference type="InterPro" id="IPR011760">
    <property type="entry name" value="PsdUridine_synth_TruD_insert"/>
</dbReference>
<comment type="caution">
    <text evidence="4">The sequence shown here is derived from an EMBL/GenBank/DDBJ whole genome shotgun (WGS) entry which is preliminary data.</text>
</comment>
<dbReference type="Gene3D" id="1.10.1510.30">
    <property type="match status" value="1"/>
</dbReference>
<feature type="domain" description="TRUD" evidence="3">
    <location>
        <begin position="394"/>
        <end position="611"/>
    </location>
</feature>
<dbReference type="AlphaFoldDB" id="A0AAV0UTN5"/>
<dbReference type="Gene3D" id="3.30.2350.20">
    <property type="entry name" value="TruD, catalytic domain"/>
    <property type="match status" value="1"/>
</dbReference>
<dbReference type="PROSITE" id="PS50984">
    <property type="entry name" value="TRUD"/>
    <property type="match status" value="1"/>
</dbReference>
<dbReference type="NCBIfam" id="TIGR00094">
    <property type="entry name" value="tRNA_TruD_broad"/>
    <property type="match status" value="1"/>
</dbReference>
<dbReference type="GO" id="GO:0001522">
    <property type="term" value="P:pseudouridine synthesis"/>
    <property type="evidence" value="ECO:0007669"/>
    <property type="project" value="InterPro"/>
</dbReference>
<dbReference type="PANTHER" id="PTHR13326:SF21">
    <property type="entry name" value="PSEUDOURIDYLATE SYNTHASE PUS7L"/>
    <property type="match status" value="1"/>
</dbReference>
<dbReference type="PIRSF" id="PIRSF037016">
    <property type="entry name" value="Pseudouridin_synth_euk_prd"/>
    <property type="match status" value="1"/>
</dbReference>
<evidence type="ECO:0000313" key="4">
    <source>
        <dbReference type="EMBL" id="CAI5740296.1"/>
    </source>
</evidence>
<dbReference type="Gene3D" id="3.30.70.3160">
    <property type="match status" value="1"/>
</dbReference>
<sequence length="653" mass="72419">MASIRLEPSVLDGATVGIEEFIDNCTGRLVVRGCIKSKPEDFIVREISAAGDVVELNEQSDCLPSESERIAILEKLEAEQQQKAKKEKLEFDDPVAGWPSALMELIGPAGRECIESVAAGQVERALIASPATLRERAYLQNCIQNCFPALDCKACQVLDIDGHAMQQIQVVLDPVYKKLQMGGMARKNCDRLLTLLRKGSCDPTASKGLELEHKNTKEARTTLHRLIAKSSSCLRTKTETRNHTQRLVAYFLPKKTSNRKRIRSQPQAYLRFVLQKTNLEHFSAFDTLARRFHHPLSAFSYAGTKDKAAITFQHVVVSGIDPDQLLNVNASEDNATAGIRVGNLKYVESPIALGGSNGNRFSIAVRGLSSETDCTAESIRSSLESALKNIEHQGFVNYFGFQRVGLPTTTVRAHHIGEKMIASKWEEAFRLILTVRHAESEDAANAKQLYLESGDIDAALKLMPLGMSVERQVLQGLKRYGSDAFEQAVQSISFSRRMMYMHAYQSYIFNRVASFRLRHCGVKVVEGDLIQRDAQNGKAVKAATADEAKELNATHQFAMGLVVLPLAGTSVVLPSNSTKDVYVKIMEQDGTRDALLESGPVKGAYRPLVAYPHDMEWTWHQDNDEPLSLHVSFSLDSGCFATMCLREVLHSDM</sequence>
<evidence type="ECO:0000256" key="2">
    <source>
        <dbReference type="ARBA" id="ARBA00023235"/>
    </source>
</evidence>
<dbReference type="GO" id="GO:0005634">
    <property type="term" value="C:nucleus"/>
    <property type="evidence" value="ECO:0007669"/>
    <property type="project" value="TreeGrafter"/>
</dbReference>
<keyword evidence="2" id="KW-0413">Isomerase</keyword>
<keyword evidence="5" id="KW-1185">Reference proteome</keyword>
<dbReference type="SUPFAM" id="SSF55120">
    <property type="entry name" value="Pseudouridine synthase"/>
    <property type="match status" value="1"/>
</dbReference>
<dbReference type="GO" id="GO:0003723">
    <property type="term" value="F:RNA binding"/>
    <property type="evidence" value="ECO:0007669"/>
    <property type="project" value="InterPro"/>
</dbReference>
<dbReference type="CDD" id="cd02576">
    <property type="entry name" value="PseudoU_synth_ScPUS7"/>
    <property type="match status" value="1"/>
</dbReference>
<comment type="similarity">
    <text evidence="1">Belongs to the pseudouridine synthase TruD family.</text>
</comment>